<evidence type="ECO:0000313" key="8">
    <source>
        <dbReference type="Proteomes" id="UP000247515"/>
    </source>
</evidence>
<evidence type="ECO:0000256" key="5">
    <source>
        <dbReference type="SAM" id="Phobius"/>
    </source>
</evidence>
<dbReference type="PROSITE" id="PS50111">
    <property type="entry name" value="CHEMOTAXIS_TRANSDUC_2"/>
    <property type="match status" value="1"/>
</dbReference>
<proteinExistence type="inferred from homology"/>
<dbReference type="InterPro" id="IPR051310">
    <property type="entry name" value="MCP_chemotaxis"/>
</dbReference>
<dbReference type="Proteomes" id="UP000247515">
    <property type="component" value="Unassembled WGS sequence"/>
</dbReference>
<dbReference type="SMART" id="SM00283">
    <property type="entry name" value="MA"/>
    <property type="match status" value="1"/>
</dbReference>
<evidence type="ECO:0000259" key="6">
    <source>
        <dbReference type="PROSITE" id="PS50111"/>
    </source>
</evidence>
<evidence type="ECO:0000256" key="3">
    <source>
        <dbReference type="PROSITE-ProRule" id="PRU00284"/>
    </source>
</evidence>
<evidence type="ECO:0000313" key="7">
    <source>
        <dbReference type="EMBL" id="PXX02328.1"/>
    </source>
</evidence>
<dbReference type="PANTHER" id="PTHR43531">
    <property type="entry name" value="PROTEIN ICFG"/>
    <property type="match status" value="1"/>
</dbReference>
<dbReference type="Pfam" id="PF00015">
    <property type="entry name" value="MCPsignal"/>
    <property type="match status" value="1"/>
</dbReference>
<gene>
    <name evidence="7" type="ORF">C7400_1571</name>
</gene>
<feature type="compositionally biased region" description="Polar residues" evidence="4">
    <location>
        <begin position="504"/>
        <end position="520"/>
    </location>
</feature>
<reference evidence="7 8" key="1">
    <citation type="submission" date="2018-05" db="EMBL/GenBank/DDBJ databases">
        <title>Genomic Encyclopedia of Type Strains, Phase IV (KMG-V): Genome sequencing to study the core and pangenomes of soil and plant-associated prokaryotes.</title>
        <authorList>
            <person name="Whitman W."/>
        </authorList>
    </citation>
    <scope>NUCLEOTIDE SEQUENCE [LARGE SCALE GENOMIC DNA]</scope>
    <source>
        <strain evidence="7 8">SIr-6563</strain>
    </source>
</reference>
<keyword evidence="5" id="KW-0472">Membrane</keyword>
<comment type="similarity">
    <text evidence="2">Belongs to the methyl-accepting chemotaxis (MCP) protein family.</text>
</comment>
<organism evidence="7 8">
    <name type="scientific">Paraburkholderia tropica</name>
    <dbReference type="NCBI Taxonomy" id="92647"/>
    <lineage>
        <taxon>Bacteria</taxon>
        <taxon>Pseudomonadati</taxon>
        <taxon>Pseudomonadota</taxon>
        <taxon>Betaproteobacteria</taxon>
        <taxon>Burkholderiales</taxon>
        <taxon>Burkholderiaceae</taxon>
        <taxon>Paraburkholderia</taxon>
    </lineage>
</organism>
<evidence type="ECO:0000256" key="1">
    <source>
        <dbReference type="ARBA" id="ARBA00022481"/>
    </source>
</evidence>
<evidence type="ECO:0000256" key="4">
    <source>
        <dbReference type="SAM" id="MobiDB-lite"/>
    </source>
</evidence>
<dbReference type="PRINTS" id="PR00260">
    <property type="entry name" value="CHEMTRNSDUCR"/>
</dbReference>
<accession>A0ABX5MB92</accession>
<sequence length="528" mass="55909">MNDALTDLATFNAAETNSISQALTYANQASAAARNLIILNDLPRMQEQRRIFDEQVERSTDLFAKTQELFNQDPGTTDDERQFLRRSEELRRAAMPLVQQAANLGFKNDPAAPEFMITQAGPAIDLWLKELGLFRDYEVQQVGASAVQARATYHAARVLLLVLAVLAATFAIAIGWVITRSILRQLGGEPMDAAALASEIANGNLRIAAGLKDGDRSSLMYSLDTMKKTLATIVSGIKASSEAISVAASQIAQGNTDLSQRTEEQAASLGETASSMEELTSTVRHNAENATQATALANTASAVAQRGGEVVGQVVETMHGIAGSSSKMFEIITVIEGIAFQTNILALNAAVEAARAGEQGRGFAVVAGEVRTLAQRSATAAREIKEMINNATHQTDAGSKLVEDAGSTINEVVQSVKRVADIISEISAASAEQSTGIGQVNTAVTQMDEVTQQNAALVEQAAAAAQSMAEQAQALRNAVAIFRVDDARDLNSLTVGETKLAPQSATIKKPSGSLTPSRTEAATDWSAF</sequence>
<keyword evidence="3" id="KW-0807">Transducer</keyword>
<name>A0ABX5MB92_9BURK</name>
<dbReference type="PANTHER" id="PTHR43531:SF14">
    <property type="entry name" value="METHYL-ACCEPTING CHEMOTAXIS PROTEIN I-RELATED"/>
    <property type="match status" value="1"/>
</dbReference>
<keyword evidence="1" id="KW-0488">Methylation</keyword>
<protein>
    <submittedName>
        <fullName evidence="7">Methyl-accepting chemotaxis protein</fullName>
    </submittedName>
</protein>
<feature type="domain" description="Methyl-accepting transducer" evidence="6">
    <location>
        <begin position="240"/>
        <end position="469"/>
    </location>
</feature>
<dbReference type="EMBL" id="QJJV01000057">
    <property type="protein sequence ID" value="PXX02328.1"/>
    <property type="molecule type" value="Genomic_DNA"/>
</dbReference>
<dbReference type="InterPro" id="IPR004089">
    <property type="entry name" value="MCPsignal_dom"/>
</dbReference>
<dbReference type="Gene3D" id="1.10.287.950">
    <property type="entry name" value="Methyl-accepting chemotaxis protein"/>
    <property type="match status" value="1"/>
</dbReference>
<feature type="region of interest" description="Disordered" evidence="4">
    <location>
        <begin position="504"/>
        <end position="528"/>
    </location>
</feature>
<keyword evidence="5" id="KW-1133">Transmembrane helix</keyword>
<keyword evidence="5" id="KW-0812">Transmembrane</keyword>
<dbReference type="CDD" id="cd11386">
    <property type="entry name" value="MCP_signal"/>
    <property type="match status" value="1"/>
</dbReference>
<evidence type="ECO:0000256" key="2">
    <source>
        <dbReference type="ARBA" id="ARBA00029447"/>
    </source>
</evidence>
<comment type="caution">
    <text evidence="7">The sequence shown here is derived from an EMBL/GenBank/DDBJ whole genome shotgun (WGS) entry which is preliminary data.</text>
</comment>
<dbReference type="SUPFAM" id="SSF58104">
    <property type="entry name" value="Methyl-accepting chemotaxis protein (MCP) signaling domain"/>
    <property type="match status" value="1"/>
</dbReference>
<feature type="transmembrane region" description="Helical" evidence="5">
    <location>
        <begin position="158"/>
        <end position="178"/>
    </location>
</feature>
<keyword evidence="8" id="KW-1185">Reference proteome</keyword>
<dbReference type="InterPro" id="IPR004090">
    <property type="entry name" value="Chemotax_Me-accpt_rcpt"/>
</dbReference>